<organism evidence="1 2">
    <name type="scientific">Calothrix anomala FACHB-343</name>
    <dbReference type="NCBI Taxonomy" id="2692894"/>
    <lineage>
        <taxon>Bacteria</taxon>
        <taxon>Bacillati</taxon>
        <taxon>Cyanobacteriota</taxon>
        <taxon>Cyanophyceae</taxon>
        <taxon>Nostocales</taxon>
        <taxon>Calotrichaceae</taxon>
        <taxon>Calothrix</taxon>
    </lineage>
</organism>
<name>A0ABR8ARH6_9CYAN</name>
<evidence type="ECO:0000313" key="2">
    <source>
        <dbReference type="Proteomes" id="UP000647273"/>
    </source>
</evidence>
<protein>
    <submittedName>
        <fullName evidence="1">Uncharacterized protein</fullName>
    </submittedName>
</protein>
<evidence type="ECO:0000313" key="1">
    <source>
        <dbReference type="EMBL" id="MBD2224657.1"/>
    </source>
</evidence>
<reference evidence="1 2" key="1">
    <citation type="journal article" date="2020" name="ISME J.">
        <title>Comparative genomics reveals insights into cyanobacterial evolution and habitat adaptation.</title>
        <authorList>
            <person name="Chen M.Y."/>
            <person name="Teng W.K."/>
            <person name="Zhao L."/>
            <person name="Hu C.X."/>
            <person name="Zhou Y.K."/>
            <person name="Han B.P."/>
            <person name="Song L.R."/>
            <person name="Shu W.S."/>
        </authorList>
    </citation>
    <scope>NUCLEOTIDE SEQUENCE [LARGE SCALE GENOMIC DNA]</scope>
    <source>
        <strain evidence="1 2">FACHB-343</strain>
    </source>
</reference>
<keyword evidence="2" id="KW-1185">Reference proteome</keyword>
<dbReference type="RefSeq" id="WP_190555586.1">
    <property type="nucleotide sequence ID" value="NZ_CAWPNP010000024.1"/>
</dbReference>
<accession>A0ABR8ARH6</accession>
<sequence length="102" mass="11277">MMQIISISNSPIYQIQYLTAASSGLGLIERYLPILLAEVDLLPNNLHAIIITSDLQGIDPKNHQLLAYLLLEELETLNNGIQVIKADGRAIVIQVKNESLLN</sequence>
<dbReference type="EMBL" id="JACJQG010000012">
    <property type="protein sequence ID" value="MBD2224657.1"/>
    <property type="molecule type" value="Genomic_DNA"/>
</dbReference>
<gene>
    <name evidence="1" type="ORF">H6G08_09100</name>
</gene>
<comment type="caution">
    <text evidence="1">The sequence shown here is derived from an EMBL/GenBank/DDBJ whole genome shotgun (WGS) entry which is preliminary data.</text>
</comment>
<proteinExistence type="predicted"/>
<dbReference type="Proteomes" id="UP000647273">
    <property type="component" value="Unassembled WGS sequence"/>
</dbReference>